<reference evidence="2" key="3">
    <citation type="submission" date="2015-04" db="UniProtKB">
        <authorList>
            <consortium name="EnsemblPlants"/>
        </authorList>
    </citation>
    <scope>IDENTIFICATION</scope>
    <source>
        <strain evidence="2">cv. Jemalong A17</strain>
    </source>
</reference>
<dbReference type="EMBL" id="CM001222">
    <property type="protein sequence ID" value="AES76101.1"/>
    <property type="molecule type" value="Genomic_DNA"/>
</dbReference>
<evidence type="ECO:0000313" key="1">
    <source>
        <dbReference type="EMBL" id="AES76101.1"/>
    </source>
</evidence>
<gene>
    <name evidence="1" type="ordered locus">MTR_6g071290</name>
</gene>
<organism evidence="1 3">
    <name type="scientific">Medicago truncatula</name>
    <name type="common">Barrel medic</name>
    <name type="synonym">Medicago tribuloides</name>
    <dbReference type="NCBI Taxonomy" id="3880"/>
    <lineage>
        <taxon>Eukaryota</taxon>
        <taxon>Viridiplantae</taxon>
        <taxon>Streptophyta</taxon>
        <taxon>Embryophyta</taxon>
        <taxon>Tracheophyta</taxon>
        <taxon>Spermatophyta</taxon>
        <taxon>Magnoliopsida</taxon>
        <taxon>eudicotyledons</taxon>
        <taxon>Gunneridae</taxon>
        <taxon>Pentapetalae</taxon>
        <taxon>rosids</taxon>
        <taxon>fabids</taxon>
        <taxon>Fabales</taxon>
        <taxon>Fabaceae</taxon>
        <taxon>Papilionoideae</taxon>
        <taxon>50 kb inversion clade</taxon>
        <taxon>NPAAA clade</taxon>
        <taxon>Hologalegina</taxon>
        <taxon>IRL clade</taxon>
        <taxon>Trifolieae</taxon>
        <taxon>Medicago</taxon>
    </lineage>
</organism>
<dbReference type="Proteomes" id="UP000002051">
    <property type="component" value="Chromosome 6"/>
</dbReference>
<reference evidence="1 3" key="1">
    <citation type="journal article" date="2011" name="Nature">
        <title>The Medicago genome provides insight into the evolution of rhizobial symbioses.</title>
        <authorList>
            <person name="Young N.D."/>
            <person name="Debelle F."/>
            <person name="Oldroyd G.E."/>
            <person name="Geurts R."/>
            <person name="Cannon S.B."/>
            <person name="Udvardi M.K."/>
            <person name="Benedito V.A."/>
            <person name="Mayer K.F."/>
            <person name="Gouzy J."/>
            <person name="Schoof H."/>
            <person name="Van de Peer Y."/>
            <person name="Proost S."/>
            <person name="Cook D.R."/>
            <person name="Meyers B.C."/>
            <person name="Spannagl M."/>
            <person name="Cheung F."/>
            <person name="De Mita S."/>
            <person name="Krishnakumar V."/>
            <person name="Gundlach H."/>
            <person name="Zhou S."/>
            <person name="Mudge J."/>
            <person name="Bharti A.K."/>
            <person name="Murray J.D."/>
            <person name="Naoumkina M.A."/>
            <person name="Rosen B."/>
            <person name="Silverstein K.A."/>
            <person name="Tang H."/>
            <person name="Rombauts S."/>
            <person name="Zhao P.X."/>
            <person name="Zhou P."/>
            <person name="Barbe V."/>
            <person name="Bardou P."/>
            <person name="Bechner M."/>
            <person name="Bellec A."/>
            <person name="Berger A."/>
            <person name="Berges H."/>
            <person name="Bidwell S."/>
            <person name="Bisseling T."/>
            <person name="Choisne N."/>
            <person name="Couloux A."/>
            <person name="Denny R."/>
            <person name="Deshpande S."/>
            <person name="Dai X."/>
            <person name="Doyle J.J."/>
            <person name="Dudez A.M."/>
            <person name="Farmer A.D."/>
            <person name="Fouteau S."/>
            <person name="Franken C."/>
            <person name="Gibelin C."/>
            <person name="Gish J."/>
            <person name="Goldstein S."/>
            <person name="Gonzalez A.J."/>
            <person name="Green P.J."/>
            <person name="Hallab A."/>
            <person name="Hartog M."/>
            <person name="Hua A."/>
            <person name="Humphray S.J."/>
            <person name="Jeong D.H."/>
            <person name="Jing Y."/>
            <person name="Jocker A."/>
            <person name="Kenton S.M."/>
            <person name="Kim D.J."/>
            <person name="Klee K."/>
            <person name="Lai H."/>
            <person name="Lang C."/>
            <person name="Lin S."/>
            <person name="Macmil S.L."/>
            <person name="Magdelenat G."/>
            <person name="Matthews L."/>
            <person name="McCorrison J."/>
            <person name="Monaghan E.L."/>
            <person name="Mun J.H."/>
            <person name="Najar F.Z."/>
            <person name="Nicholson C."/>
            <person name="Noirot C."/>
            <person name="O'Bleness M."/>
            <person name="Paule C.R."/>
            <person name="Poulain J."/>
            <person name="Prion F."/>
            <person name="Qin B."/>
            <person name="Qu C."/>
            <person name="Retzel E.F."/>
            <person name="Riddle C."/>
            <person name="Sallet E."/>
            <person name="Samain S."/>
            <person name="Samson N."/>
            <person name="Sanders I."/>
            <person name="Saurat O."/>
            <person name="Scarpelli C."/>
            <person name="Schiex T."/>
            <person name="Segurens B."/>
            <person name="Severin A.J."/>
            <person name="Sherrier D.J."/>
            <person name="Shi R."/>
            <person name="Sims S."/>
            <person name="Singer S.R."/>
            <person name="Sinharoy S."/>
            <person name="Sterck L."/>
            <person name="Viollet A."/>
            <person name="Wang B.B."/>
            <person name="Wang K."/>
            <person name="Wang M."/>
            <person name="Wang X."/>
            <person name="Warfsmann J."/>
            <person name="Weissenbach J."/>
            <person name="White D.D."/>
            <person name="White J.D."/>
            <person name="Wiley G.B."/>
            <person name="Wincker P."/>
            <person name="Xing Y."/>
            <person name="Yang L."/>
            <person name="Yao Z."/>
            <person name="Ying F."/>
            <person name="Zhai J."/>
            <person name="Zhou L."/>
            <person name="Zuber A."/>
            <person name="Denarie J."/>
            <person name="Dixon R.A."/>
            <person name="May G.D."/>
            <person name="Schwartz D.C."/>
            <person name="Rogers J."/>
            <person name="Quetier F."/>
            <person name="Town C.D."/>
            <person name="Roe B.A."/>
        </authorList>
    </citation>
    <scope>NUCLEOTIDE SEQUENCE [LARGE SCALE GENOMIC DNA]</scope>
    <source>
        <strain evidence="1">A17</strain>
        <strain evidence="2 3">cv. Jemalong A17</strain>
    </source>
</reference>
<dbReference type="AlphaFoldDB" id="G7KQC1"/>
<sequence length="167" mass="20126">MERTSGRMKGLVLSCSIFAALCCMHKIGSIFKKHRFLQLDLEKLQNNPCFWQKNSNYHPSDREVIRRYYLQKVLCKPKEINFPINKIWDVFHKFNSDWYSKYRGWVEYSQKEDAAYCLCCYFIRPHVREHKSSGDQHIEVAMCKQSLQDKDEYQIHLIFIVDCIRFL</sequence>
<dbReference type="PaxDb" id="3880-AES76101"/>
<evidence type="ECO:0008006" key="4">
    <source>
        <dbReference type="Google" id="ProtNLM"/>
    </source>
</evidence>
<dbReference type="HOGENOM" id="CLU_095205_0_0_1"/>
<evidence type="ECO:0000313" key="3">
    <source>
        <dbReference type="Proteomes" id="UP000002051"/>
    </source>
</evidence>
<keyword evidence="3" id="KW-1185">Reference proteome</keyword>
<reference evidence="1 3" key="2">
    <citation type="journal article" date="2014" name="BMC Genomics">
        <title>An improved genome release (version Mt4.0) for the model legume Medicago truncatula.</title>
        <authorList>
            <person name="Tang H."/>
            <person name="Krishnakumar V."/>
            <person name="Bidwell S."/>
            <person name="Rosen B."/>
            <person name="Chan A."/>
            <person name="Zhou S."/>
            <person name="Gentzbittel L."/>
            <person name="Childs K.L."/>
            <person name="Yandell M."/>
            <person name="Gundlach H."/>
            <person name="Mayer K.F."/>
            <person name="Schwartz D.C."/>
            <person name="Town C.D."/>
        </authorList>
    </citation>
    <scope>GENOME REANNOTATION</scope>
    <source>
        <strain evidence="2 3">cv. Jemalong A17</strain>
    </source>
</reference>
<dbReference type="EnsemblPlants" id="AES76101">
    <property type="protein sequence ID" value="AES76101"/>
    <property type="gene ID" value="MTR_6g071290"/>
</dbReference>
<accession>G7KQC1</accession>
<evidence type="ECO:0000313" key="2">
    <source>
        <dbReference type="EnsemblPlants" id="AES76101"/>
    </source>
</evidence>
<protein>
    <recommendedName>
        <fullName evidence="4">TTF-type domain-containing protein</fullName>
    </recommendedName>
</protein>
<proteinExistence type="predicted"/>
<name>G7KQC1_MEDTR</name>